<dbReference type="SUPFAM" id="SSF88723">
    <property type="entry name" value="PIN domain-like"/>
    <property type="match status" value="1"/>
</dbReference>
<evidence type="ECO:0008006" key="3">
    <source>
        <dbReference type="Google" id="ProtNLM"/>
    </source>
</evidence>
<gene>
    <name evidence="1" type="ORF">FB559_2939</name>
</gene>
<dbReference type="Proteomes" id="UP000316096">
    <property type="component" value="Unassembled WGS sequence"/>
</dbReference>
<dbReference type="EMBL" id="VFOZ01000001">
    <property type="protein sequence ID" value="TQL97359.1"/>
    <property type="molecule type" value="Genomic_DNA"/>
</dbReference>
<evidence type="ECO:0000313" key="2">
    <source>
        <dbReference type="Proteomes" id="UP000316096"/>
    </source>
</evidence>
<dbReference type="InterPro" id="IPR029060">
    <property type="entry name" value="PIN-like_dom_sf"/>
</dbReference>
<accession>A0A543CJU1</accession>
<comment type="caution">
    <text evidence="1">The sequence shown here is derived from an EMBL/GenBank/DDBJ whole genome shotgun (WGS) entry which is preliminary data.</text>
</comment>
<evidence type="ECO:0000313" key="1">
    <source>
        <dbReference type="EMBL" id="TQL97359.1"/>
    </source>
</evidence>
<name>A0A543CJU1_9ACTN</name>
<sequence>MIAGAVLDTSAILAFGRGSPDAMLLIDQYDMKAQTLLVPMTAMAEALMRLTAPHEAERALYLLEFGVVVGESLSRGNVRSVVTAGLEAKAETTLGSAHAAHSARERSWKILTGNPSHWATAHPDVEAVSWIR</sequence>
<organism evidence="1 2">
    <name type="scientific">Actinoallomurus bryophytorum</name>
    <dbReference type="NCBI Taxonomy" id="1490222"/>
    <lineage>
        <taxon>Bacteria</taxon>
        <taxon>Bacillati</taxon>
        <taxon>Actinomycetota</taxon>
        <taxon>Actinomycetes</taxon>
        <taxon>Streptosporangiales</taxon>
        <taxon>Thermomonosporaceae</taxon>
        <taxon>Actinoallomurus</taxon>
    </lineage>
</organism>
<reference evidence="1 2" key="1">
    <citation type="submission" date="2019-06" db="EMBL/GenBank/DDBJ databases">
        <title>Sequencing the genomes of 1000 actinobacteria strains.</title>
        <authorList>
            <person name="Klenk H.-P."/>
        </authorList>
    </citation>
    <scope>NUCLEOTIDE SEQUENCE [LARGE SCALE GENOMIC DNA]</scope>
    <source>
        <strain evidence="1 2">DSM 102200</strain>
    </source>
</reference>
<dbReference type="AlphaFoldDB" id="A0A543CJU1"/>
<proteinExistence type="predicted"/>
<keyword evidence="2" id="KW-1185">Reference proteome</keyword>
<protein>
    <recommendedName>
        <fullName evidence="3">PIN domain-containing protein</fullName>
    </recommendedName>
</protein>